<accession>A0A7X3FG51</accession>
<dbReference type="PANTHER" id="PTHR46652:SF7">
    <property type="entry name" value="LEUCINE-RICH REPEAT AND IQ DOMAIN-CONTAINING PROTEIN 1"/>
    <property type="match status" value="1"/>
</dbReference>
<name>A0A7X3FG51_9BACL</name>
<dbReference type="Pfam" id="PF12799">
    <property type="entry name" value="LRR_4"/>
    <property type="match status" value="2"/>
</dbReference>
<reference evidence="5 6" key="1">
    <citation type="journal article" date="2019" name="Microorganisms">
        <title>Paenibacillus lutrae sp. nov., A Chitinolytic Species Isolated from A River Otter in Castril Natural Park, Granada, Spain.</title>
        <authorList>
            <person name="Rodriguez M."/>
            <person name="Reina J.C."/>
            <person name="Bejar V."/>
            <person name="Llamas I."/>
        </authorList>
    </citation>
    <scope>NUCLEOTIDE SEQUENCE [LARGE SCALE GENOMIC DNA]</scope>
    <source>
        <strain evidence="5 6">N10</strain>
    </source>
</reference>
<dbReference type="InterPro" id="IPR050836">
    <property type="entry name" value="SDS22/Internalin_LRR"/>
</dbReference>
<evidence type="ECO:0000259" key="4">
    <source>
        <dbReference type="Pfam" id="PF07833"/>
    </source>
</evidence>
<dbReference type="RefSeq" id="WP_157333701.1">
    <property type="nucleotide sequence ID" value="NZ_RHLK01000002.1"/>
</dbReference>
<dbReference type="InterPro" id="IPR012854">
    <property type="entry name" value="Cu_amine_oxidase-like_N"/>
</dbReference>
<evidence type="ECO:0000256" key="1">
    <source>
        <dbReference type="ARBA" id="ARBA00022614"/>
    </source>
</evidence>
<feature type="signal peptide" evidence="3">
    <location>
        <begin position="1"/>
        <end position="30"/>
    </location>
</feature>
<keyword evidence="3" id="KW-0732">Signal</keyword>
<dbReference type="Gene3D" id="3.40.1000.10">
    <property type="entry name" value="Mog1/PsbP, alpha/beta/alpha sandwich"/>
    <property type="match status" value="1"/>
</dbReference>
<evidence type="ECO:0000256" key="3">
    <source>
        <dbReference type="SAM" id="SignalP"/>
    </source>
</evidence>
<dbReference type="InterPro" id="IPR025875">
    <property type="entry name" value="Leu-rich_rpt_4"/>
</dbReference>
<protein>
    <recommendedName>
        <fullName evidence="4">Copper amine oxidase-like N-terminal domain-containing protein</fullName>
    </recommendedName>
</protein>
<dbReference type="OrthoDB" id="2680104at2"/>
<dbReference type="InterPro" id="IPR032675">
    <property type="entry name" value="LRR_dom_sf"/>
</dbReference>
<dbReference type="SUPFAM" id="SSF55383">
    <property type="entry name" value="Copper amine oxidase, domain N"/>
    <property type="match status" value="1"/>
</dbReference>
<feature type="domain" description="Copper amine oxidase-like N-terminal" evidence="4">
    <location>
        <begin position="264"/>
        <end position="368"/>
    </location>
</feature>
<evidence type="ECO:0000313" key="5">
    <source>
        <dbReference type="EMBL" id="MVO99052.1"/>
    </source>
</evidence>
<dbReference type="AlphaFoldDB" id="A0A7X3FG51"/>
<keyword evidence="2" id="KW-0677">Repeat</keyword>
<dbReference type="InterPro" id="IPR001611">
    <property type="entry name" value="Leu-rich_rpt"/>
</dbReference>
<sequence length="519" mass="58238">MHLPKASSRLTLGFVFLLMFLLIQPAAAFAQTIPIKDSVLEESIRSEINKFADPLTKADFEELTSLYVQTPLHEISSLEGLEHAGMLRSLMLPAQVITDLEPLKTLTNLNFLAINGNQVENLTPLSSLTRLEKLIVSNNQIRDLLPLAKLDSLTDLLASHNRIENLTPLADLKLEWLNADHNQIINLEPLRAHPTLTHLYLDNNQIQDIRVLTSLPQLKQVSVHNNPLDDTAQSTLEALKRKGVKIVEETTDTPAQPSSVSVLLDAETLNFDAAPVLTNGSTLVQARPFYEELGLTVTWEEETQTIFAVKDDIQIQMRIGSTQAYLDGKEVTLPAAPALIADYTFVPLRFLAESTGCRVEWDAHLNQAIVKSKQVFTTADNKAQLTTYGKWKQLETDEGFIQLAMKSFNLNELAVITEDKKEYPEITSLDEYVNLVKDNLSAGDGITIIKQADTNFHGHKAKQITSLYESGFDTHWINSIVFETEEQWYEVSYSVLKDYKDAHTPEVLEILDSFTFLPN</sequence>
<feature type="chain" id="PRO_5031473750" description="Copper amine oxidase-like N-terminal domain-containing protein" evidence="3">
    <location>
        <begin position="31"/>
        <end position="519"/>
    </location>
</feature>
<dbReference type="Gene3D" id="3.30.457.10">
    <property type="entry name" value="Copper amine oxidase-like, N-terminal domain"/>
    <property type="match status" value="1"/>
</dbReference>
<dbReference type="PROSITE" id="PS51450">
    <property type="entry name" value="LRR"/>
    <property type="match status" value="5"/>
</dbReference>
<dbReference type="SUPFAM" id="SSF52058">
    <property type="entry name" value="L domain-like"/>
    <property type="match status" value="1"/>
</dbReference>
<evidence type="ECO:0000313" key="6">
    <source>
        <dbReference type="Proteomes" id="UP000490800"/>
    </source>
</evidence>
<dbReference type="Pfam" id="PF07833">
    <property type="entry name" value="Cu_amine_oxidN1"/>
    <property type="match status" value="1"/>
</dbReference>
<keyword evidence="6" id="KW-1185">Reference proteome</keyword>
<dbReference type="Gene3D" id="3.80.10.10">
    <property type="entry name" value="Ribonuclease Inhibitor"/>
    <property type="match status" value="1"/>
</dbReference>
<dbReference type="Proteomes" id="UP000490800">
    <property type="component" value="Unassembled WGS sequence"/>
</dbReference>
<dbReference type="InterPro" id="IPR036582">
    <property type="entry name" value="Mao_N_sf"/>
</dbReference>
<evidence type="ECO:0000256" key="2">
    <source>
        <dbReference type="ARBA" id="ARBA00022737"/>
    </source>
</evidence>
<dbReference type="EMBL" id="RHLK01000002">
    <property type="protein sequence ID" value="MVO99052.1"/>
    <property type="molecule type" value="Genomic_DNA"/>
</dbReference>
<proteinExistence type="predicted"/>
<comment type="caution">
    <text evidence="5">The sequence shown here is derived from an EMBL/GenBank/DDBJ whole genome shotgun (WGS) entry which is preliminary data.</text>
</comment>
<keyword evidence="1" id="KW-0433">Leucine-rich repeat</keyword>
<gene>
    <name evidence="5" type="ORF">EDM21_05875</name>
</gene>
<dbReference type="PANTHER" id="PTHR46652">
    <property type="entry name" value="LEUCINE-RICH REPEAT AND IQ DOMAIN-CONTAINING PROTEIN 1-RELATED"/>
    <property type="match status" value="1"/>
</dbReference>
<organism evidence="5 6">
    <name type="scientific">Paenibacillus lutrae</name>
    <dbReference type="NCBI Taxonomy" id="2078573"/>
    <lineage>
        <taxon>Bacteria</taxon>
        <taxon>Bacillati</taxon>
        <taxon>Bacillota</taxon>
        <taxon>Bacilli</taxon>
        <taxon>Bacillales</taxon>
        <taxon>Paenibacillaceae</taxon>
        <taxon>Paenibacillus</taxon>
    </lineage>
</organism>